<sequence length="78" mass="8841">MDTHKIWRNLLSHIWTLQVSQDNTCLAKIFYLELLSACEIPPSAARIYNSNPKIKSAPIFNVFTLSAAFPCCSSFYSL</sequence>
<accession>A0A330LX63</accession>
<evidence type="ECO:0000313" key="2">
    <source>
        <dbReference type="Proteomes" id="UP000250123"/>
    </source>
</evidence>
<reference evidence="2" key="1">
    <citation type="submission" date="2018-06" db="EMBL/GenBank/DDBJ databases">
        <authorList>
            <person name="Cea G.-C."/>
            <person name="William W."/>
        </authorList>
    </citation>
    <scope>NUCLEOTIDE SEQUENCE [LARGE SCALE GENOMIC DNA]</scope>
    <source>
        <strain evidence="2">DB21MT-2</strain>
    </source>
</reference>
<dbReference type="KEGG" id="sbk:SHEWBE_0617"/>
<dbReference type="EMBL" id="LS483452">
    <property type="protein sequence ID" value="SQH74602.1"/>
    <property type="molecule type" value="Genomic_DNA"/>
</dbReference>
<dbReference type="Proteomes" id="UP000250123">
    <property type="component" value="Chromosome SHEWBE"/>
</dbReference>
<proteinExistence type="predicted"/>
<organism evidence="1 2">
    <name type="scientific">Shewanella benthica</name>
    <dbReference type="NCBI Taxonomy" id="43661"/>
    <lineage>
        <taxon>Bacteria</taxon>
        <taxon>Pseudomonadati</taxon>
        <taxon>Pseudomonadota</taxon>
        <taxon>Gammaproteobacteria</taxon>
        <taxon>Alteromonadales</taxon>
        <taxon>Shewanellaceae</taxon>
        <taxon>Shewanella</taxon>
    </lineage>
</organism>
<name>A0A330LX63_9GAMM</name>
<dbReference type="AlphaFoldDB" id="A0A330LX63"/>
<protein>
    <submittedName>
        <fullName evidence="1">Uncharacterized protein</fullName>
    </submittedName>
</protein>
<gene>
    <name evidence="1" type="ORF">SHEWBE_0617</name>
</gene>
<evidence type="ECO:0000313" key="1">
    <source>
        <dbReference type="EMBL" id="SQH74602.1"/>
    </source>
</evidence>